<dbReference type="NCBIfam" id="NF037970">
    <property type="entry name" value="vanZ_1"/>
    <property type="match status" value="1"/>
</dbReference>
<dbReference type="Pfam" id="PF04892">
    <property type="entry name" value="VanZ"/>
    <property type="match status" value="1"/>
</dbReference>
<accession>A0A7D5ZBF7</accession>
<dbReference type="RefSeq" id="WP_180307131.1">
    <property type="nucleotide sequence ID" value="NZ_CP058952.1"/>
</dbReference>
<sequence length="117" mass="13178">MKWFNQQQVKLACLVVWALAIWIGSLMPSPPPAVVENGDKVQHFFGYAVLACLAFRVAQRYALVWFFAALMGVGVEIAQSFTPWRTFDIGDMLANALGAVIGLLICRFLVWRKIQFL</sequence>
<feature type="transmembrane region" description="Helical" evidence="1">
    <location>
        <begin position="63"/>
        <end position="81"/>
    </location>
</feature>
<evidence type="ECO:0000259" key="2">
    <source>
        <dbReference type="Pfam" id="PF04892"/>
    </source>
</evidence>
<evidence type="ECO:0000313" key="4">
    <source>
        <dbReference type="Proteomes" id="UP000510822"/>
    </source>
</evidence>
<feature type="transmembrane region" description="Helical" evidence="1">
    <location>
        <begin position="93"/>
        <end position="110"/>
    </location>
</feature>
<dbReference type="KEGG" id="cfon:HZU75_16900"/>
<dbReference type="PANTHER" id="PTHR28008">
    <property type="entry name" value="DOMAIN PROTEIN, PUTATIVE (AFU_ORTHOLOGUE AFUA_3G10980)-RELATED"/>
    <property type="match status" value="1"/>
</dbReference>
<dbReference type="InterPro" id="IPR006976">
    <property type="entry name" value="VanZ-like"/>
</dbReference>
<feature type="transmembrane region" description="Helical" evidence="1">
    <location>
        <begin position="12"/>
        <end position="29"/>
    </location>
</feature>
<name>A0A7D5ZBF7_9NEIS</name>
<keyword evidence="4" id="KW-1185">Reference proteome</keyword>
<gene>
    <name evidence="3" type="ORF">HZU75_16900</name>
</gene>
<feature type="transmembrane region" description="Helical" evidence="1">
    <location>
        <begin position="41"/>
        <end position="58"/>
    </location>
</feature>
<feature type="domain" description="VanZ-like" evidence="2">
    <location>
        <begin position="38"/>
        <end position="109"/>
    </location>
</feature>
<evidence type="ECO:0000256" key="1">
    <source>
        <dbReference type="SAM" id="Phobius"/>
    </source>
</evidence>
<protein>
    <submittedName>
        <fullName evidence="3">VanZ family protein</fullName>
    </submittedName>
</protein>
<dbReference type="EMBL" id="CP058952">
    <property type="protein sequence ID" value="QLI83062.1"/>
    <property type="molecule type" value="Genomic_DNA"/>
</dbReference>
<organism evidence="3 4">
    <name type="scientific">Chitinibacter fontanus</name>
    <dbReference type="NCBI Taxonomy" id="1737446"/>
    <lineage>
        <taxon>Bacteria</taxon>
        <taxon>Pseudomonadati</taxon>
        <taxon>Pseudomonadota</taxon>
        <taxon>Betaproteobacteria</taxon>
        <taxon>Neisseriales</taxon>
        <taxon>Chitinibacteraceae</taxon>
        <taxon>Chitinibacter</taxon>
    </lineage>
</organism>
<evidence type="ECO:0000313" key="3">
    <source>
        <dbReference type="EMBL" id="QLI83062.1"/>
    </source>
</evidence>
<proteinExistence type="predicted"/>
<keyword evidence="1" id="KW-1133">Transmembrane helix</keyword>
<dbReference type="PANTHER" id="PTHR28008:SF1">
    <property type="entry name" value="DOMAIN PROTEIN, PUTATIVE (AFU_ORTHOLOGUE AFUA_3G10980)-RELATED"/>
    <property type="match status" value="1"/>
</dbReference>
<keyword evidence="1" id="KW-0812">Transmembrane</keyword>
<reference evidence="3 4" key="1">
    <citation type="journal article" date="2016" name="Int. J. Syst. Evol. Microbiol.">
        <title>Chitinibacter fontanus sp. nov., isolated from a spring.</title>
        <authorList>
            <person name="Sheu S.Y."/>
            <person name="Li Y.S."/>
            <person name="Young C.C."/>
            <person name="Chen W.M."/>
        </authorList>
    </citation>
    <scope>NUCLEOTIDE SEQUENCE [LARGE SCALE GENOMIC DNA]</scope>
    <source>
        <strain evidence="3 4">STM-7</strain>
    </source>
</reference>
<dbReference type="Proteomes" id="UP000510822">
    <property type="component" value="Chromosome"/>
</dbReference>
<keyword evidence="1" id="KW-0472">Membrane</keyword>
<dbReference type="AlphaFoldDB" id="A0A7D5ZBF7"/>